<dbReference type="SUPFAM" id="SSF51735">
    <property type="entry name" value="NAD(P)-binding Rossmann-fold domains"/>
    <property type="match status" value="1"/>
</dbReference>
<dbReference type="Gene3D" id="3.40.50.720">
    <property type="entry name" value="NAD(P)-binding Rossmann-like Domain"/>
    <property type="match status" value="1"/>
</dbReference>
<dbReference type="InterPro" id="IPR022697">
    <property type="entry name" value="HDH_short"/>
</dbReference>
<evidence type="ECO:0000259" key="18">
    <source>
        <dbReference type="Pfam" id="PF00742"/>
    </source>
</evidence>
<evidence type="ECO:0000256" key="1">
    <source>
        <dbReference type="ARBA" id="ARBA00001920"/>
    </source>
</evidence>
<keyword evidence="11 16" id="KW-0486">Methionine biosynthesis</keyword>
<dbReference type="PIRSF" id="PIRSF036497">
    <property type="entry name" value="HDH_short"/>
    <property type="match status" value="1"/>
</dbReference>
<evidence type="ECO:0000313" key="21">
    <source>
        <dbReference type="Proteomes" id="UP001309876"/>
    </source>
</evidence>
<dbReference type="PANTHER" id="PTHR43070:SF5">
    <property type="entry name" value="HOMOSERINE DEHYDROGENASE"/>
    <property type="match status" value="1"/>
</dbReference>
<organism evidence="20 21">
    <name type="scientific">Lithohypha guttulata</name>
    <dbReference type="NCBI Taxonomy" id="1690604"/>
    <lineage>
        <taxon>Eukaryota</taxon>
        <taxon>Fungi</taxon>
        <taxon>Dikarya</taxon>
        <taxon>Ascomycota</taxon>
        <taxon>Pezizomycotina</taxon>
        <taxon>Eurotiomycetes</taxon>
        <taxon>Chaetothyriomycetidae</taxon>
        <taxon>Chaetothyriales</taxon>
        <taxon>Trichomeriaceae</taxon>
        <taxon>Lithohypha</taxon>
    </lineage>
</organism>
<comment type="caution">
    <text evidence="20">The sequence shown here is derived from an EMBL/GenBank/DDBJ whole genome shotgun (WGS) entry which is preliminary data.</text>
</comment>
<dbReference type="SUPFAM" id="SSF55347">
    <property type="entry name" value="Glyceraldehyde-3-phosphate dehydrogenase-like, C-terminal domain"/>
    <property type="match status" value="1"/>
</dbReference>
<dbReference type="InterPro" id="IPR019811">
    <property type="entry name" value="HDH_CS"/>
</dbReference>
<comment type="cofactor">
    <cofactor evidence="1">
        <name>a metal cation</name>
        <dbReference type="ChEBI" id="CHEBI:25213"/>
    </cofactor>
</comment>
<keyword evidence="9 15" id="KW-0521">NADP</keyword>
<gene>
    <name evidence="20" type="primary">HOM6</name>
    <name evidence="20" type="ORF">LTR05_003087</name>
</gene>
<dbReference type="InterPro" id="IPR005106">
    <property type="entry name" value="Asp/hSer_DH_NAD-bd"/>
</dbReference>
<protein>
    <recommendedName>
        <fullName evidence="6 16">Homoserine dehydrogenase</fullName>
        <ecNumber evidence="5 16">1.1.1.3</ecNumber>
    </recommendedName>
</protein>
<dbReference type="EC" id="1.1.1.3" evidence="5 16"/>
<dbReference type="PANTHER" id="PTHR43070">
    <property type="match status" value="1"/>
</dbReference>
<accession>A0AAN7T3Z5</accession>
<keyword evidence="8 16" id="KW-0791">Threonine biosynthesis</keyword>
<comment type="function">
    <text evidence="13">Catalyzes the conversion of L-aspartate-beta-semialdehyde (L-Asa) to L-homoserine (L-Hse), the third step in the biosynthesis of amino acids that derive from aspartate (the aspartate family of amino acids), including methioinine and threonine, the latter of which is a precursor to isoleucine; production of homoserine leads to a branch-point in the pathway as it can either be O-phosphorylated for processing to threonine, or O-acylated for processing to methionine.</text>
</comment>
<dbReference type="AlphaFoldDB" id="A0AAN7T3Z5"/>
<evidence type="ECO:0000256" key="10">
    <source>
        <dbReference type="ARBA" id="ARBA00023002"/>
    </source>
</evidence>
<dbReference type="GO" id="GO:0009090">
    <property type="term" value="P:homoserine biosynthetic process"/>
    <property type="evidence" value="ECO:0007669"/>
    <property type="project" value="TreeGrafter"/>
</dbReference>
<feature type="binding site" evidence="15">
    <location>
        <begin position="10"/>
        <end position="15"/>
    </location>
    <ligand>
        <name>NADP(+)</name>
        <dbReference type="ChEBI" id="CHEBI:58349"/>
    </ligand>
</feature>
<dbReference type="Proteomes" id="UP001309876">
    <property type="component" value="Unassembled WGS sequence"/>
</dbReference>
<feature type="domain" description="Homoserine dehydrogenase catalytic" evidence="18">
    <location>
        <begin position="146"/>
        <end position="350"/>
    </location>
</feature>
<feature type="domain" description="Aspartate/homoserine dehydrogenase NAD-binding" evidence="19">
    <location>
        <begin position="10"/>
        <end position="129"/>
    </location>
</feature>
<keyword evidence="10 16" id="KW-0560">Oxidoreductase</keyword>
<feature type="binding site" evidence="15">
    <location>
        <position position="112"/>
    </location>
    <ligand>
        <name>NADPH</name>
        <dbReference type="ChEBI" id="CHEBI:57783"/>
    </ligand>
</feature>
<proteinExistence type="inferred from homology"/>
<dbReference type="Pfam" id="PF00742">
    <property type="entry name" value="Homoserine_dh"/>
    <property type="match status" value="1"/>
</dbReference>
<reference evidence="20 21" key="1">
    <citation type="submission" date="2023-08" db="EMBL/GenBank/DDBJ databases">
        <title>Black Yeasts Isolated from many extreme environments.</title>
        <authorList>
            <person name="Coleine C."/>
            <person name="Stajich J.E."/>
            <person name="Selbmann L."/>
        </authorList>
    </citation>
    <scope>NUCLEOTIDE SEQUENCE [LARGE SCALE GENOMIC DNA]</scope>
    <source>
        <strain evidence="20 21">CCFEE 5910</strain>
    </source>
</reference>
<evidence type="ECO:0000256" key="7">
    <source>
        <dbReference type="ARBA" id="ARBA00022605"/>
    </source>
</evidence>
<evidence type="ECO:0000256" key="16">
    <source>
        <dbReference type="RuleBase" id="RU000579"/>
    </source>
</evidence>
<evidence type="ECO:0000256" key="4">
    <source>
        <dbReference type="ARBA" id="ARBA00006753"/>
    </source>
</evidence>
<name>A0AAN7T3Z5_9EURO</name>
<evidence type="ECO:0000256" key="17">
    <source>
        <dbReference type="RuleBase" id="RU004171"/>
    </source>
</evidence>
<evidence type="ECO:0000256" key="13">
    <source>
        <dbReference type="ARBA" id="ARBA00059589"/>
    </source>
</evidence>
<dbReference type="Gene3D" id="3.30.360.10">
    <property type="entry name" value="Dihydrodipicolinate Reductase, domain 2"/>
    <property type="match status" value="1"/>
</dbReference>
<evidence type="ECO:0000256" key="2">
    <source>
        <dbReference type="ARBA" id="ARBA00005056"/>
    </source>
</evidence>
<dbReference type="GO" id="GO:0050661">
    <property type="term" value="F:NADP binding"/>
    <property type="evidence" value="ECO:0007669"/>
    <property type="project" value="InterPro"/>
</dbReference>
<evidence type="ECO:0000256" key="6">
    <source>
        <dbReference type="ARBA" id="ARBA00013376"/>
    </source>
</evidence>
<evidence type="ECO:0000256" key="5">
    <source>
        <dbReference type="ARBA" id="ARBA00013213"/>
    </source>
</evidence>
<dbReference type="InterPro" id="IPR001342">
    <property type="entry name" value="HDH_cat"/>
</dbReference>
<evidence type="ECO:0000256" key="12">
    <source>
        <dbReference type="ARBA" id="ARBA00048841"/>
    </source>
</evidence>
<comment type="catalytic activity">
    <reaction evidence="12">
        <text>L-homoserine + NADP(+) = L-aspartate 4-semialdehyde + NADPH + H(+)</text>
        <dbReference type="Rhea" id="RHEA:15761"/>
        <dbReference type="ChEBI" id="CHEBI:15378"/>
        <dbReference type="ChEBI" id="CHEBI:57476"/>
        <dbReference type="ChEBI" id="CHEBI:57783"/>
        <dbReference type="ChEBI" id="CHEBI:58349"/>
        <dbReference type="ChEBI" id="CHEBI:537519"/>
        <dbReference type="EC" id="1.1.1.3"/>
    </reaction>
    <physiologicalReaction direction="right-to-left" evidence="12">
        <dbReference type="Rhea" id="RHEA:15763"/>
    </physiologicalReaction>
</comment>
<dbReference type="FunFam" id="3.30.360.10:FF:000006">
    <property type="entry name" value="Bifunctional aspartokinase/homoserine dehydrogenase"/>
    <property type="match status" value="1"/>
</dbReference>
<dbReference type="Pfam" id="PF03447">
    <property type="entry name" value="NAD_binding_3"/>
    <property type="match status" value="1"/>
</dbReference>
<dbReference type="InterPro" id="IPR036291">
    <property type="entry name" value="NAD(P)-bd_dom_sf"/>
</dbReference>
<evidence type="ECO:0000256" key="3">
    <source>
        <dbReference type="ARBA" id="ARBA00005062"/>
    </source>
</evidence>
<feature type="binding site" evidence="15">
    <location>
        <position position="204"/>
    </location>
    <ligand>
        <name>L-homoserine</name>
        <dbReference type="ChEBI" id="CHEBI:57476"/>
    </ligand>
</feature>
<comment type="pathway">
    <text evidence="2 16">Amino-acid biosynthesis; L-threonine biosynthesis; L-threonine from L-aspartate: step 3/5.</text>
</comment>
<dbReference type="PROSITE" id="PS01042">
    <property type="entry name" value="HOMOSER_DHGENASE"/>
    <property type="match status" value="1"/>
</dbReference>
<dbReference type="GO" id="GO:0004412">
    <property type="term" value="F:homoserine dehydrogenase activity"/>
    <property type="evidence" value="ECO:0007669"/>
    <property type="project" value="UniProtKB-EC"/>
</dbReference>
<keyword evidence="21" id="KW-1185">Reference proteome</keyword>
<evidence type="ECO:0000259" key="19">
    <source>
        <dbReference type="Pfam" id="PF03447"/>
    </source>
</evidence>
<evidence type="ECO:0000256" key="11">
    <source>
        <dbReference type="ARBA" id="ARBA00023167"/>
    </source>
</evidence>
<feature type="active site" description="Proton donor" evidence="14">
    <location>
        <position position="219"/>
    </location>
</feature>
<evidence type="ECO:0000256" key="15">
    <source>
        <dbReference type="PIRSR" id="PIRSR036497-2"/>
    </source>
</evidence>
<dbReference type="GO" id="GO:0009088">
    <property type="term" value="P:threonine biosynthetic process"/>
    <property type="evidence" value="ECO:0007669"/>
    <property type="project" value="UniProtKB-KW"/>
</dbReference>
<evidence type="ECO:0000256" key="8">
    <source>
        <dbReference type="ARBA" id="ARBA00022697"/>
    </source>
</evidence>
<evidence type="ECO:0000313" key="20">
    <source>
        <dbReference type="EMBL" id="KAK5088865.1"/>
    </source>
</evidence>
<dbReference type="EMBL" id="JAVRRJ010000002">
    <property type="protein sequence ID" value="KAK5088865.1"/>
    <property type="molecule type" value="Genomic_DNA"/>
</dbReference>
<comment type="similarity">
    <text evidence="4 17">Belongs to the homoserine dehydrogenase family.</text>
</comment>
<dbReference type="GO" id="GO:0009086">
    <property type="term" value="P:methionine biosynthetic process"/>
    <property type="evidence" value="ECO:0007669"/>
    <property type="project" value="UniProtKB-KW"/>
</dbReference>
<comment type="pathway">
    <text evidence="3 16">Amino-acid biosynthesis; L-methionine biosynthesis via de novo pathway; L-homoserine from L-aspartate: step 3/3.</text>
</comment>
<evidence type="ECO:0000256" key="14">
    <source>
        <dbReference type="PIRSR" id="PIRSR036497-1"/>
    </source>
</evidence>
<keyword evidence="7 16" id="KW-0028">Amino-acid biosynthesis</keyword>
<feature type="binding site" evidence="15">
    <location>
        <position position="88"/>
    </location>
    <ligand>
        <name>NADPH</name>
        <dbReference type="ChEBI" id="CHEBI:57783"/>
    </ligand>
</feature>
<dbReference type="InterPro" id="IPR011147">
    <property type="entry name" value="Bifunc_Aspkin/hSer_DH"/>
</dbReference>
<sequence>MAPVYIAIIGLGGVGKAFLSQLSRLSLPTATKPTVIFASRSSKQLYTKSYDAIDATNLDSSSSSLLSLPDLTAYLADAPGKVILVDNTSNQDVADAYPSFLKKGISVVTPNKKAFSSSLELWNDIFGSVSAQALVYHESSVGAGLPVISTLKDLVATGDQITKIQGVFSGTMSFLFNTFAPVSGSGAGKWSQIVSQAKDAGYTEPDPRDDLNGMDVARKCTILARLAGLKVQGPESFPVQSLIPKELQSAGSAAEFMEKLPQYDGEMEKYKEDAAKQGKVVRFVASVDVANDKVSVGLEMVEKDSPIAALRGSDNIFVFHTQRYSSSPLVVQGSGAGGEVTAMGVSADLIKAIERLS</sequence>
<evidence type="ECO:0000256" key="9">
    <source>
        <dbReference type="ARBA" id="ARBA00022857"/>
    </source>
</evidence>